<sequence>MDQTRMNRRGFLRHGGNLVAAGTLAAALPSLVAAQGAVTVGFIYVGPRQDYGWNQSHWDAAQKIAAMDGVSVVEQENVPETAEVEKVIQSMIELDGAKVIFGTSFGYWDSLKKMAVEYPDVLFTHIGAIWKEGDPENVVGYRGYTEEAHYLCGMAAARMSKTGKLGFIGSKPLYFIYNNANGFILGAKAVNPDITCNVVITGDWNNPVREAETTNALIDQGCDVIIANVDSPKVSVETCEQRGVYSCGYHSDLGALAPNGFLTGAEWNWAAGAEFMQAFLAGEPYPNLKRGGFAEDMIALSPFGAAVPQDVRDEVMAAKQGFIDGSLILYKGPLKDNQGNVILEEGESIANSDTPFKLGVDFFVEGAIG</sequence>
<dbReference type="GO" id="GO:0005886">
    <property type="term" value="C:plasma membrane"/>
    <property type="evidence" value="ECO:0007669"/>
    <property type="project" value="InterPro"/>
</dbReference>
<protein>
    <submittedName>
        <fullName evidence="3">Nucleoside-binding protein</fullName>
    </submittedName>
</protein>
<dbReference type="PROSITE" id="PS51318">
    <property type="entry name" value="TAT"/>
    <property type="match status" value="1"/>
</dbReference>
<name>A0A1N7KB18_9RHOB</name>
<dbReference type="Gene3D" id="3.40.50.2300">
    <property type="match status" value="2"/>
</dbReference>
<dbReference type="InterPro" id="IPR006311">
    <property type="entry name" value="TAT_signal"/>
</dbReference>
<dbReference type="PANTHER" id="PTHR43208:SF1">
    <property type="entry name" value="ABC TRANSPORTER SUBSTRATE-BINDING PROTEIN"/>
    <property type="match status" value="1"/>
</dbReference>
<proteinExistence type="predicted"/>
<gene>
    <name evidence="3" type="ORF">SAMN05421759_101596</name>
</gene>
<keyword evidence="4" id="KW-1185">Reference proteome</keyword>
<reference evidence="4" key="1">
    <citation type="submission" date="2017-01" db="EMBL/GenBank/DDBJ databases">
        <authorList>
            <person name="Varghese N."/>
            <person name="Submissions S."/>
        </authorList>
    </citation>
    <scope>NUCLEOTIDE SEQUENCE [LARGE SCALE GENOMIC DNA]</scope>
    <source>
        <strain evidence="4">DSM 29430</strain>
    </source>
</reference>
<dbReference type="CDD" id="cd19963">
    <property type="entry name" value="PBP1_BMP-like"/>
    <property type="match status" value="1"/>
</dbReference>
<dbReference type="InterPro" id="IPR052910">
    <property type="entry name" value="ABC-Purine-Binding"/>
</dbReference>
<dbReference type="Proteomes" id="UP000186684">
    <property type="component" value="Unassembled WGS sequence"/>
</dbReference>
<organism evidence="3 4">
    <name type="scientific">Roseivivax lentus</name>
    <dbReference type="NCBI Taxonomy" id="633194"/>
    <lineage>
        <taxon>Bacteria</taxon>
        <taxon>Pseudomonadati</taxon>
        <taxon>Pseudomonadota</taxon>
        <taxon>Alphaproteobacteria</taxon>
        <taxon>Rhodobacterales</taxon>
        <taxon>Roseobacteraceae</taxon>
        <taxon>Roseivivax</taxon>
    </lineage>
</organism>
<evidence type="ECO:0000313" key="3">
    <source>
        <dbReference type="EMBL" id="SIS58791.1"/>
    </source>
</evidence>
<feature type="domain" description="ABC transporter substrate-binding protein PnrA-like" evidence="2">
    <location>
        <begin position="38"/>
        <end position="301"/>
    </location>
</feature>
<dbReference type="Pfam" id="PF02608">
    <property type="entry name" value="Bmp"/>
    <property type="match status" value="1"/>
</dbReference>
<dbReference type="STRING" id="633194.SAMN05421759_101596"/>
<evidence type="ECO:0000259" key="2">
    <source>
        <dbReference type="Pfam" id="PF02608"/>
    </source>
</evidence>
<evidence type="ECO:0000256" key="1">
    <source>
        <dbReference type="ARBA" id="ARBA00022729"/>
    </source>
</evidence>
<evidence type="ECO:0000313" key="4">
    <source>
        <dbReference type="Proteomes" id="UP000186684"/>
    </source>
</evidence>
<dbReference type="EMBL" id="FTOQ01000001">
    <property type="protein sequence ID" value="SIS58791.1"/>
    <property type="molecule type" value="Genomic_DNA"/>
</dbReference>
<dbReference type="AlphaFoldDB" id="A0A1N7KB18"/>
<accession>A0A1N7KB18</accession>
<keyword evidence="1" id="KW-0732">Signal</keyword>
<dbReference type="InterPro" id="IPR003760">
    <property type="entry name" value="PnrA-like"/>
</dbReference>
<dbReference type="RefSeq" id="WP_076444812.1">
    <property type="nucleotide sequence ID" value="NZ_FTOQ01000001.1"/>
</dbReference>
<dbReference type="PANTHER" id="PTHR43208">
    <property type="entry name" value="ABC TRANSPORTER SUBSTRATE-BINDING PROTEIN"/>
    <property type="match status" value="1"/>
</dbReference>